<gene>
    <name evidence="2" type="ORF">IRI77_04840</name>
</gene>
<dbReference type="InterPro" id="IPR008984">
    <property type="entry name" value="SMAD_FHA_dom_sf"/>
</dbReference>
<dbReference type="PROSITE" id="PS50006">
    <property type="entry name" value="FHA_DOMAIN"/>
    <property type="match status" value="1"/>
</dbReference>
<accession>A0A7S7SKL4</accession>
<dbReference type="CDD" id="cd00060">
    <property type="entry name" value="FHA"/>
    <property type="match status" value="1"/>
</dbReference>
<dbReference type="AlphaFoldDB" id="A0A7S7SKL4"/>
<dbReference type="Gene3D" id="2.60.200.20">
    <property type="match status" value="1"/>
</dbReference>
<dbReference type="Proteomes" id="UP000593892">
    <property type="component" value="Chromosome"/>
</dbReference>
<name>A0A7S7SKL4_PALFE</name>
<sequence>MPQDRLTIGRDPAADILIPEPSVSRIHAEFVMISADEILFQDRQSSNGSYLIENNAPVRITQHRLRSDEKLRMGNVEVVVKDLIAVARKHLAERAAAAAQAAQHQKPLEHRSVRMIRCQCGSVKEDGTSCKYCGR</sequence>
<protein>
    <submittedName>
        <fullName evidence="2">FHA domain-containing protein</fullName>
    </submittedName>
</protein>
<dbReference type="SMART" id="SM00240">
    <property type="entry name" value="FHA"/>
    <property type="match status" value="1"/>
</dbReference>
<feature type="domain" description="FHA" evidence="1">
    <location>
        <begin position="6"/>
        <end position="51"/>
    </location>
</feature>
<dbReference type="RefSeq" id="WP_194450949.1">
    <property type="nucleotide sequence ID" value="NZ_CP063849.1"/>
</dbReference>
<dbReference type="InterPro" id="IPR000253">
    <property type="entry name" value="FHA_dom"/>
</dbReference>
<evidence type="ECO:0000313" key="2">
    <source>
        <dbReference type="EMBL" id="QOY89287.1"/>
    </source>
</evidence>
<dbReference type="Pfam" id="PF00498">
    <property type="entry name" value="FHA"/>
    <property type="match status" value="1"/>
</dbReference>
<reference evidence="2 3" key="1">
    <citation type="submission" date="2020-10" db="EMBL/GenBank/DDBJ databases">
        <title>Complete genome sequence of Paludibaculum fermentans P105T, a facultatively anaerobic acidobacterium capable of dissimilatory Fe(III) reduction.</title>
        <authorList>
            <person name="Dedysh S.N."/>
            <person name="Beletsky A.V."/>
            <person name="Kulichevskaya I.S."/>
            <person name="Mardanov A.V."/>
            <person name="Ravin N.V."/>
        </authorList>
    </citation>
    <scope>NUCLEOTIDE SEQUENCE [LARGE SCALE GENOMIC DNA]</scope>
    <source>
        <strain evidence="2 3">P105</strain>
    </source>
</reference>
<evidence type="ECO:0000259" key="1">
    <source>
        <dbReference type="PROSITE" id="PS50006"/>
    </source>
</evidence>
<dbReference type="SUPFAM" id="SSF49879">
    <property type="entry name" value="SMAD/FHA domain"/>
    <property type="match status" value="1"/>
</dbReference>
<proteinExistence type="predicted"/>
<keyword evidence="3" id="KW-1185">Reference proteome</keyword>
<evidence type="ECO:0000313" key="3">
    <source>
        <dbReference type="Proteomes" id="UP000593892"/>
    </source>
</evidence>
<dbReference type="KEGG" id="pfer:IRI77_04840"/>
<dbReference type="EMBL" id="CP063849">
    <property type="protein sequence ID" value="QOY89287.1"/>
    <property type="molecule type" value="Genomic_DNA"/>
</dbReference>
<organism evidence="2 3">
    <name type="scientific">Paludibaculum fermentans</name>
    <dbReference type="NCBI Taxonomy" id="1473598"/>
    <lineage>
        <taxon>Bacteria</taxon>
        <taxon>Pseudomonadati</taxon>
        <taxon>Acidobacteriota</taxon>
        <taxon>Terriglobia</taxon>
        <taxon>Bryobacterales</taxon>
        <taxon>Bryobacteraceae</taxon>
        <taxon>Paludibaculum</taxon>
    </lineage>
</organism>